<comment type="caution">
    <text evidence="2">The sequence shown here is derived from an EMBL/GenBank/DDBJ whole genome shotgun (WGS) entry which is preliminary data.</text>
</comment>
<evidence type="ECO:0000313" key="2">
    <source>
        <dbReference type="EMBL" id="KAF8687728.1"/>
    </source>
</evidence>
<keyword evidence="3" id="KW-1185">Reference proteome</keyword>
<feature type="compositionally biased region" description="Polar residues" evidence="1">
    <location>
        <begin position="213"/>
        <end position="242"/>
    </location>
</feature>
<gene>
    <name evidence="2" type="ORF">HU200_042658</name>
</gene>
<dbReference type="AlphaFoldDB" id="A0A835BAJ0"/>
<feature type="region of interest" description="Disordered" evidence="1">
    <location>
        <begin position="208"/>
        <end position="282"/>
    </location>
</feature>
<feature type="compositionally biased region" description="Basic and acidic residues" evidence="1">
    <location>
        <begin position="322"/>
        <end position="331"/>
    </location>
</feature>
<dbReference type="PANTHER" id="PTHR34466">
    <property type="entry name" value="OS11G0129800 PROTEIN"/>
    <property type="match status" value="1"/>
</dbReference>
<feature type="region of interest" description="Disordered" evidence="1">
    <location>
        <begin position="92"/>
        <end position="187"/>
    </location>
</feature>
<name>A0A835BAJ0_9POAL</name>
<evidence type="ECO:0000313" key="3">
    <source>
        <dbReference type="Proteomes" id="UP000636709"/>
    </source>
</evidence>
<proteinExistence type="predicted"/>
<dbReference type="Proteomes" id="UP000636709">
    <property type="component" value="Unassembled WGS sequence"/>
</dbReference>
<evidence type="ECO:0000256" key="1">
    <source>
        <dbReference type="SAM" id="MobiDB-lite"/>
    </source>
</evidence>
<dbReference type="OrthoDB" id="1911931at2759"/>
<dbReference type="PANTHER" id="PTHR34466:SF1">
    <property type="entry name" value="OS06G0609800 PROTEIN"/>
    <property type="match status" value="1"/>
</dbReference>
<feature type="compositionally biased region" description="Gly residues" evidence="1">
    <location>
        <begin position="121"/>
        <end position="131"/>
    </location>
</feature>
<feature type="region of interest" description="Disordered" evidence="1">
    <location>
        <begin position="298"/>
        <end position="331"/>
    </location>
</feature>
<reference evidence="2" key="1">
    <citation type="submission" date="2020-07" db="EMBL/GenBank/DDBJ databases">
        <title>Genome sequence and genetic diversity analysis of an under-domesticated orphan crop, white fonio (Digitaria exilis).</title>
        <authorList>
            <person name="Bennetzen J.L."/>
            <person name="Chen S."/>
            <person name="Ma X."/>
            <person name="Wang X."/>
            <person name="Yssel A.E.J."/>
            <person name="Chaluvadi S.R."/>
            <person name="Johnson M."/>
            <person name="Gangashetty P."/>
            <person name="Hamidou F."/>
            <person name="Sanogo M.D."/>
            <person name="Zwaenepoel A."/>
            <person name="Wallace J."/>
            <person name="Van De Peer Y."/>
            <person name="Van Deynze A."/>
        </authorList>
    </citation>
    <scope>NUCLEOTIDE SEQUENCE</scope>
    <source>
        <tissue evidence="2">Leaves</tissue>
    </source>
</reference>
<feature type="compositionally biased region" description="Gly residues" evidence="1">
    <location>
        <begin position="31"/>
        <end position="40"/>
    </location>
</feature>
<accession>A0A835BAJ0</accession>
<protein>
    <submittedName>
        <fullName evidence="2">Uncharacterized protein</fullName>
    </submittedName>
</protein>
<organism evidence="2 3">
    <name type="scientific">Digitaria exilis</name>
    <dbReference type="NCBI Taxonomy" id="1010633"/>
    <lineage>
        <taxon>Eukaryota</taxon>
        <taxon>Viridiplantae</taxon>
        <taxon>Streptophyta</taxon>
        <taxon>Embryophyta</taxon>
        <taxon>Tracheophyta</taxon>
        <taxon>Spermatophyta</taxon>
        <taxon>Magnoliopsida</taxon>
        <taxon>Liliopsida</taxon>
        <taxon>Poales</taxon>
        <taxon>Poaceae</taxon>
        <taxon>PACMAD clade</taxon>
        <taxon>Panicoideae</taxon>
        <taxon>Panicodae</taxon>
        <taxon>Paniceae</taxon>
        <taxon>Anthephorinae</taxon>
        <taxon>Digitaria</taxon>
    </lineage>
</organism>
<sequence>MAAAAFGTRTRRGDAFAALEDAGSATRGRQASGGGGGGGSLRRSRSLSRFPPPSPSPEDAATPSSRFVNKVRGGLPREISLDDLADEFFRARAESEGDEEEEDSVVVARGRSRFPAPAERWGGGGGGGGSGRRSSTARYARETESSRLRGRSVSRPPAERRGVVPNAANGGPAARRQRYASVDRRTSMDRHRWCDSDNDMEVSRPYVSRGIHTKSSSGNGMQNSFSTPFFHSRDSSSAVTKSEPSEKALSSDAQPTQVITELRRSYTSKLEESEKRKQELLAQLAAEEQHGHELTKIVRELLPTPKKTANLQRQPRHRRRSNDRSKVSKRLTEEAEQYFEDFLSNVEDTDFSSFDGERSDTSSTRKDMLLHPMTEIPVVLPKVAPPAEAEADGVVLPWLQWETSSDPLTSPCKTKVQGESTACSTSNQTVSSRGSWSPAEYATSTASKDKLLSRFEEVGICQSRCPNFAGTSSFQIDDYQHLRRSEELLFENWRQKQRIESGGLFLCSRSTVL</sequence>
<dbReference type="EMBL" id="JACEFO010002054">
    <property type="protein sequence ID" value="KAF8687728.1"/>
    <property type="molecule type" value="Genomic_DNA"/>
</dbReference>
<feature type="compositionally biased region" description="Basic and acidic residues" evidence="1">
    <location>
        <begin position="261"/>
        <end position="279"/>
    </location>
</feature>
<feature type="region of interest" description="Disordered" evidence="1">
    <location>
        <begin position="1"/>
        <end position="76"/>
    </location>
</feature>